<dbReference type="Pfam" id="PF10358">
    <property type="entry name" value="NT-C2"/>
    <property type="match status" value="1"/>
</dbReference>
<reference evidence="4 5" key="1">
    <citation type="submission" date="2025-04" db="UniProtKB">
        <authorList>
            <consortium name="RefSeq"/>
        </authorList>
    </citation>
    <scope>IDENTIFICATION</scope>
</reference>
<feature type="compositionally biased region" description="Polar residues" evidence="1">
    <location>
        <begin position="303"/>
        <end position="315"/>
    </location>
</feature>
<feature type="domain" description="C2 NT-type" evidence="2">
    <location>
        <begin position="7"/>
        <end position="165"/>
    </location>
</feature>
<dbReference type="OMA" id="HACKETS"/>
<feature type="compositionally biased region" description="Basic and acidic residues" evidence="1">
    <location>
        <begin position="407"/>
        <end position="438"/>
    </location>
</feature>
<evidence type="ECO:0000313" key="5">
    <source>
        <dbReference type="RefSeq" id="XP_010248933.1"/>
    </source>
</evidence>
<dbReference type="Proteomes" id="UP000189703">
    <property type="component" value="Unplaced"/>
</dbReference>
<name>A0A1U7ZCJ6_NELNU</name>
<dbReference type="PROSITE" id="PS51840">
    <property type="entry name" value="C2_NT"/>
    <property type="match status" value="1"/>
</dbReference>
<proteinExistence type="predicted"/>
<dbReference type="PANTHER" id="PTHR31344:SF15">
    <property type="entry name" value="EEIG1_EHBP1 PROTEIN AMINO-TERMINAL DOMAIN PROTEIN"/>
    <property type="match status" value="1"/>
</dbReference>
<dbReference type="eggNOG" id="ENOG502QQNG">
    <property type="taxonomic scope" value="Eukaryota"/>
</dbReference>
<gene>
    <name evidence="4 5" type="primary">LOC104591675</name>
</gene>
<dbReference type="OrthoDB" id="20172at2759"/>
<dbReference type="KEGG" id="nnu:104591675"/>
<feature type="compositionally biased region" description="Polar residues" evidence="1">
    <location>
        <begin position="226"/>
        <end position="238"/>
    </location>
</feature>
<evidence type="ECO:0000313" key="4">
    <source>
        <dbReference type="RefSeq" id="XP_010248932.1"/>
    </source>
</evidence>
<protein>
    <submittedName>
        <fullName evidence="4 5">Uncharacterized protein LOC104591675 isoform X1</fullName>
    </submittedName>
</protein>
<dbReference type="PANTHER" id="PTHR31344">
    <property type="entry name" value="NUCLEAR PORE COMPLEX PROTEIN NUP205"/>
    <property type="match status" value="1"/>
</dbReference>
<dbReference type="GO" id="GO:0005643">
    <property type="term" value="C:nuclear pore"/>
    <property type="evidence" value="ECO:0007669"/>
    <property type="project" value="InterPro"/>
</dbReference>
<dbReference type="GeneID" id="104591675"/>
<evidence type="ECO:0000259" key="2">
    <source>
        <dbReference type="PROSITE" id="PS51840"/>
    </source>
</evidence>
<feature type="compositionally biased region" description="Basic and acidic residues" evidence="1">
    <location>
        <begin position="334"/>
        <end position="349"/>
    </location>
</feature>
<feature type="compositionally biased region" description="Basic and acidic residues" evidence="1">
    <location>
        <begin position="379"/>
        <end position="389"/>
    </location>
</feature>
<evidence type="ECO:0000256" key="1">
    <source>
        <dbReference type="SAM" id="MobiDB-lite"/>
    </source>
</evidence>
<evidence type="ECO:0000313" key="3">
    <source>
        <dbReference type="Proteomes" id="UP000189703"/>
    </source>
</evidence>
<sequence>MLLGLRTKNRKGTSVQVDYFIHIQEIEPWPPSQSLRSLRSVLLQWENGDRNSGSTKPVIPSLGSGVGDGKIEFNESFRLPVTLSREVPIKSGDVESFQKNCLEFTLYEPRRDKTVKGLLLGTVMIDLAEYGIVQETICISAPMNCKRNFRNTAQPALFVKIQPFEKNCSSSLQRERLSKVVPRDKDGKDSVSVLMTEEYAEEAETASFTDDDVSSHSSLTISSSVFEASGSSPAQNKENASEAVRNGAGSQDGVSAISLEKVPERSEVRAVTTPYKHLNRSSSHSSPVDLSSEVGSPEDDHSSLTNFWQRSSEQITKVPVTDSVEASSAVKGSRKSEDNAQQSIKKDNTDGVSTRGAPSNPNLQMDGIAGLVSTTDSQINDRDYGESREQIGNGEEGASTNNGRPASHMEEKDEEQLGKNRQEKKAGEKIHSKEDKSSKISSQDAMRKQVAFGTSPIAFDSRDLGVRDNSLTVSRLKHVKSVRSPVDTSRNNELLYGNQLTEVKEVDVSEDIVSSSRSSITAESNDAQDACTVKLNCHYNVKVQQLEHRVESLERELREAAAVEVGLYSVVAEHGSSANKVHAPARRLSRLYHHACRKQSPGHRATAARSAVSGLVLVAKACGNDIPRLTFWLSNSVVLREIISQVVGESQLSICAGPQIEANGGKMGNEKKYSPLKWNESSLNKKEKFVFSNDFDEWEDPQTFVTALEKVEAWIFSRIIESVWWQTLTPYMQSATRIGNDKVMVSNSGSLGDQEQGNFSLHLWKEAFRDACEKLCPVRAGGHECGCLPVLARLVMEQCMNRLDVALFNAILRESADEIPTDPVSDPISDSKVLPIPAGKSSFGNGAQLKNAIGNWSRCLIDLFGMDEDGSFKDENGLYDEDRQEPETSFKTFHLLNALSDLMMLPKDMILNRAIRKEVCPTLSVPLIRRVLSNFVPDEFCSDPVPEFVLETLSSEDPVEAEEESLRTFPCNAAPIVYKPPTTATIVGVVGDVESQLQLRRSGSSMLRKSYTSDDELDELDSSLVSIITDGLWARASSTRVPSWNLKENGGQKAQRYELLREVWRDGD</sequence>
<dbReference type="RefSeq" id="XP_010248933.1">
    <property type="nucleotide sequence ID" value="XM_010250631.1"/>
</dbReference>
<dbReference type="InterPro" id="IPR021827">
    <property type="entry name" value="Nup186/Nup192/Nup205"/>
</dbReference>
<organism evidence="3 5">
    <name type="scientific">Nelumbo nucifera</name>
    <name type="common">Sacred lotus</name>
    <dbReference type="NCBI Taxonomy" id="4432"/>
    <lineage>
        <taxon>Eukaryota</taxon>
        <taxon>Viridiplantae</taxon>
        <taxon>Streptophyta</taxon>
        <taxon>Embryophyta</taxon>
        <taxon>Tracheophyta</taxon>
        <taxon>Spermatophyta</taxon>
        <taxon>Magnoliopsida</taxon>
        <taxon>Proteales</taxon>
        <taxon>Nelumbonaceae</taxon>
        <taxon>Nelumbo</taxon>
    </lineage>
</organism>
<dbReference type="RefSeq" id="XP_010248932.1">
    <property type="nucleotide sequence ID" value="XM_010250630.2"/>
</dbReference>
<dbReference type="STRING" id="4432.A0A1U7ZCJ6"/>
<feature type="compositionally biased region" description="Polar residues" evidence="1">
    <location>
        <begin position="350"/>
        <end position="363"/>
    </location>
</feature>
<accession>A0A1U7ZCJ6</accession>
<feature type="compositionally biased region" description="Low complexity" evidence="1">
    <location>
        <begin position="281"/>
        <end position="292"/>
    </location>
</feature>
<dbReference type="InterPro" id="IPR019448">
    <property type="entry name" value="NT-C2"/>
</dbReference>
<feature type="region of interest" description="Disordered" evidence="1">
    <location>
        <begin position="226"/>
        <end position="446"/>
    </location>
</feature>
<dbReference type="AlphaFoldDB" id="A0A1U7ZCJ6"/>
<keyword evidence="3" id="KW-1185">Reference proteome</keyword>